<dbReference type="KEGG" id="aplc:110985968"/>
<dbReference type="PANTHER" id="PTHR34490">
    <property type="entry name" value="PROTEIN CBG12054-RELATED"/>
    <property type="match status" value="1"/>
</dbReference>
<feature type="region of interest" description="Disordered" evidence="1">
    <location>
        <begin position="384"/>
        <end position="404"/>
    </location>
</feature>
<organism evidence="3 4">
    <name type="scientific">Acanthaster planci</name>
    <name type="common">Crown-of-thorns starfish</name>
    <dbReference type="NCBI Taxonomy" id="133434"/>
    <lineage>
        <taxon>Eukaryota</taxon>
        <taxon>Metazoa</taxon>
        <taxon>Echinodermata</taxon>
        <taxon>Eleutherozoa</taxon>
        <taxon>Asterozoa</taxon>
        <taxon>Asteroidea</taxon>
        <taxon>Valvatacea</taxon>
        <taxon>Valvatida</taxon>
        <taxon>Acanthasteridae</taxon>
        <taxon>Acanthaster</taxon>
    </lineage>
</organism>
<dbReference type="OMA" id="CCNGHIL"/>
<gene>
    <name evidence="4" type="primary">LOC110985968</name>
</gene>
<evidence type="ECO:0000313" key="4">
    <source>
        <dbReference type="RefSeq" id="XP_022103188.1"/>
    </source>
</evidence>
<evidence type="ECO:0000313" key="3">
    <source>
        <dbReference type="Proteomes" id="UP000694845"/>
    </source>
</evidence>
<dbReference type="GeneID" id="110985968"/>
<proteinExistence type="predicted"/>
<dbReference type="InterPro" id="IPR056601">
    <property type="entry name" value="Galaxin_dom"/>
</dbReference>
<dbReference type="RefSeq" id="XP_022103188.1">
    <property type="nucleotide sequence ID" value="XM_022247496.1"/>
</dbReference>
<feature type="domain" description="Galaxin-like repeats" evidence="2">
    <location>
        <begin position="473"/>
        <end position="567"/>
    </location>
</feature>
<dbReference type="AlphaFoldDB" id="A0A8B7ZBZ8"/>
<keyword evidence="3" id="KW-1185">Reference proteome</keyword>
<dbReference type="OrthoDB" id="5989849at2759"/>
<feature type="domain" description="Galaxin-like repeats" evidence="2">
    <location>
        <begin position="2"/>
        <end position="130"/>
    </location>
</feature>
<sequence>MKCCGPRPYEPSDDTQLCCAGRLFPIEGERILCTDGIVHSLQETVCEGVRYGVANGECCGKVLMDDTKTCCQGFVYSKEEHGTECCGRVAYDPSAQPQPLCCEDSLYPSAPGLQCCGNQAIDPTERQCCGAEGHRFAFLRNSGHTCCGQTAGDYDPSQHTCCQGLLHKFVQNGDCCGNDVVRNSSKEICCGGIVQVKSFENDTVCCNGHILDGRRYQCCGNRSLQRRSTSQCCNGIVYDSRHQQCMEGEVQAKGAEETTVHARRIFARQTEHAQRITQDATDMADDDIEKTTDAEGQTAHVHERMIPRGSMEATLVTCDSMDYDSEVKGCCHGVLYRLANETCADGLVLGLCDGQDAYNPLTHGCCGDKVYNRSVDYCDETTTLVNPNTESSGQGNSTQTSTSTPGVPLCGGLGYDQALQGCCDDRVYNLSTEYCHNNSMVIPKFPSQPDRRQSTTVTTTIESATDDGFFLVTHEPCSVIRARENVSDDLQCCGSLLYNPLNATCCQGITNDGDTTVVAWSAVTEGVVAGHCCRETAYDSSTAVCCNGEVVRKEWLTPDVFNGCCPEGQSWNRFLEACEPSPTRETILTDGPSGMSPDEY</sequence>
<evidence type="ECO:0000256" key="1">
    <source>
        <dbReference type="SAM" id="MobiDB-lite"/>
    </source>
</evidence>
<protein>
    <submittedName>
        <fullName evidence="4">Uncharacterized protein LOC110985968</fullName>
    </submittedName>
</protein>
<feature type="compositionally biased region" description="Low complexity" evidence="1">
    <location>
        <begin position="389"/>
        <end position="404"/>
    </location>
</feature>
<dbReference type="PANTHER" id="PTHR34490:SF3">
    <property type="entry name" value="GALAXIN-LIKE ISOFORM X2"/>
    <property type="match status" value="1"/>
</dbReference>
<reference evidence="4" key="1">
    <citation type="submission" date="2025-08" db="UniProtKB">
        <authorList>
            <consortium name="RefSeq"/>
        </authorList>
    </citation>
    <scope>IDENTIFICATION</scope>
</reference>
<feature type="domain" description="Galaxin-like repeats" evidence="2">
    <location>
        <begin position="145"/>
        <end position="260"/>
    </location>
</feature>
<name>A0A8B7ZBZ8_ACAPL</name>
<dbReference type="InterPro" id="IPR055284">
    <property type="entry name" value="Galaxin-like"/>
</dbReference>
<accession>A0A8B7ZBZ8</accession>
<evidence type="ECO:0000259" key="2">
    <source>
        <dbReference type="Pfam" id="PF24748"/>
    </source>
</evidence>
<dbReference type="Pfam" id="PF24748">
    <property type="entry name" value="Galaxin_repeat"/>
    <property type="match status" value="3"/>
</dbReference>
<dbReference type="Proteomes" id="UP000694845">
    <property type="component" value="Unplaced"/>
</dbReference>